<name>A0A8J4XHG3_CLAMG</name>
<dbReference type="AlphaFoldDB" id="A0A8J4XHG3"/>
<protein>
    <submittedName>
        <fullName evidence="1">Uncharacterized protein</fullName>
    </submittedName>
</protein>
<accession>A0A8J4XHG3</accession>
<evidence type="ECO:0000313" key="2">
    <source>
        <dbReference type="Proteomes" id="UP000727407"/>
    </source>
</evidence>
<organism evidence="1 2">
    <name type="scientific">Clarias magur</name>
    <name type="common">Asian catfish</name>
    <name type="synonym">Macropteronotus magur</name>
    <dbReference type="NCBI Taxonomy" id="1594786"/>
    <lineage>
        <taxon>Eukaryota</taxon>
        <taxon>Metazoa</taxon>
        <taxon>Chordata</taxon>
        <taxon>Craniata</taxon>
        <taxon>Vertebrata</taxon>
        <taxon>Euteleostomi</taxon>
        <taxon>Actinopterygii</taxon>
        <taxon>Neopterygii</taxon>
        <taxon>Teleostei</taxon>
        <taxon>Ostariophysi</taxon>
        <taxon>Siluriformes</taxon>
        <taxon>Clariidae</taxon>
        <taxon>Clarias</taxon>
    </lineage>
</organism>
<proteinExistence type="predicted"/>
<dbReference type="EMBL" id="QNUK01000001">
    <property type="protein sequence ID" value="KAF5910188.1"/>
    <property type="molecule type" value="Genomic_DNA"/>
</dbReference>
<gene>
    <name evidence="1" type="ORF">DAT39_000120</name>
</gene>
<reference evidence="1" key="1">
    <citation type="submission" date="2020-07" db="EMBL/GenBank/DDBJ databases">
        <title>Clarias magur genome sequencing, assembly and annotation.</title>
        <authorList>
            <person name="Kushwaha B."/>
            <person name="Kumar R."/>
            <person name="Das P."/>
            <person name="Joshi C.G."/>
            <person name="Kumar D."/>
            <person name="Nagpure N.S."/>
            <person name="Pandey M."/>
            <person name="Agarwal S."/>
            <person name="Srivastava S."/>
            <person name="Singh M."/>
            <person name="Sahoo L."/>
            <person name="Jayasankar P."/>
            <person name="Meher P.K."/>
            <person name="Koringa P.G."/>
            <person name="Iquebal M.A."/>
            <person name="Das S.P."/>
            <person name="Bit A."/>
            <person name="Patnaik S."/>
            <person name="Patel N."/>
            <person name="Shah T.M."/>
            <person name="Hinsu A."/>
            <person name="Jena J.K."/>
        </authorList>
    </citation>
    <scope>NUCLEOTIDE SEQUENCE</scope>
    <source>
        <strain evidence="1">CIFAMagur01</strain>
        <tissue evidence="1">Testis</tissue>
    </source>
</reference>
<comment type="caution">
    <text evidence="1">The sequence shown here is derived from an EMBL/GenBank/DDBJ whole genome shotgun (WGS) entry which is preliminary data.</text>
</comment>
<sequence length="57" mass="6849">MAMNFKRILLAECCSLITTNRYESQPRRPQLVRFRWTRFALEESNKLSADINEIKRC</sequence>
<evidence type="ECO:0000313" key="1">
    <source>
        <dbReference type="EMBL" id="KAF5910188.1"/>
    </source>
</evidence>
<dbReference type="Proteomes" id="UP000727407">
    <property type="component" value="Unassembled WGS sequence"/>
</dbReference>
<keyword evidence="2" id="KW-1185">Reference proteome</keyword>